<evidence type="ECO:0000313" key="2">
    <source>
        <dbReference type="Proteomes" id="UP000827872"/>
    </source>
</evidence>
<gene>
    <name evidence="1" type="ORF">K3G42_021948</name>
</gene>
<organism evidence="1 2">
    <name type="scientific">Sphaerodactylus townsendi</name>
    <dbReference type="NCBI Taxonomy" id="933632"/>
    <lineage>
        <taxon>Eukaryota</taxon>
        <taxon>Metazoa</taxon>
        <taxon>Chordata</taxon>
        <taxon>Craniata</taxon>
        <taxon>Vertebrata</taxon>
        <taxon>Euteleostomi</taxon>
        <taxon>Lepidosauria</taxon>
        <taxon>Squamata</taxon>
        <taxon>Bifurcata</taxon>
        <taxon>Gekkota</taxon>
        <taxon>Sphaerodactylidae</taxon>
        <taxon>Sphaerodactylus</taxon>
    </lineage>
</organism>
<dbReference type="Proteomes" id="UP000827872">
    <property type="component" value="Linkage Group LG03"/>
</dbReference>
<evidence type="ECO:0000313" key="1">
    <source>
        <dbReference type="EMBL" id="KAH7992375.1"/>
    </source>
</evidence>
<reference evidence="1" key="1">
    <citation type="submission" date="2021-08" db="EMBL/GenBank/DDBJ databases">
        <title>The first chromosome-level gecko genome reveals the dynamic sex chromosomes of Neotropical dwarf geckos (Sphaerodactylidae: Sphaerodactylus).</title>
        <authorList>
            <person name="Pinto B.J."/>
            <person name="Keating S.E."/>
            <person name="Gamble T."/>
        </authorList>
    </citation>
    <scope>NUCLEOTIDE SEQUENCE</scope>
    <source>
        <strain evidence="1">TG3544</strain>
    </source>
</reference>
<protein>
    <submittedName>
        <fullName evidence="1">Uncharacterized protein</fullName>
    </submittedName>
</protein>
<accession>A0ACB8EIN1</accession>
<name>A0ACB8EIN1_9SAUR</name>
<dbReference type="EMBL" id="CM037616">
    <property type="protein sequence ID" value="KAH7992375.1"/>
    <property type="molecule type" value="Genomic_DNA"/>
</dbReference>
<proteinExistence type="predicted"/>
<comment type="caution">
    <text evidence="1">The sequence shown here is derived from an EMBL/GenBank/DDBJ whole genome shotgun (WGS) entry which is preliminary data.</text>
</comment>
<keyword evidence="2" id="KW-1185">Reference proteome</keyword>
<sequence>MNLCMIMDWISVIATLAKKGDDGSSESISDSSAESDEEDKEIKLDCEQFKQQTCPRNGGDPICGTNNKNYPSECALCLENQRTKKDVGILKLGEC</sequence>